<name>A0A268S1X1_SHOCL</name>
<comment type="caution">
    <text evidence="2">The sequence shown here is derived from an EMBL/GenBank/DDBJ whole genome shotgun (WGS) entry which is preliminary data.</text>
</comment>
<dbReference type="InterPro" id="IPR031681">
    <property type="entry name" value="YwqH-like"/>
</dbReference>
<evidence type="ECO:0000313" key="3">
    <source>
        <dbReference type="Proteomes" id="UP000216133"/>
    </source>
</evidence>
<dbReference type="RefSeq" id="WP_094424968.1">
    <property type="nucleotide sequence ID" value="NZ_CP019985.1"/>
</dbReference>
<keyword evidence="1" id="KW-0175">Coiled coil</keyword>
<gene>
    <name evidence="2" type="ORF">CHH61_10875</name>
</gene>
<organism evidence="2 3">
    <name type="scientific">Shouchella clausii</name>
    <name type="common">Alkalihalobacillus clausii</name>
    <dbReference type="NCBI Taxonomy" id="79880"/>
    <lineage>
        <taxon>Bacteria</taxon>
        <taxon>Bacillati</taxon>
        <taxon>Bacillota</taxon>
        <taxon>Bacilli</taxon>
        <taxon>Bacillales</taxon>
        <taxon>Bacillaceae</taxon>
        <taxon>Shouchella</taxon>
    </lineage>
</organism>
<protein>
    <submittedName>
        <fullName evidence="2">Uncharacterized protein</fullName>
    </submittedName>
</protein>
<dbReference type="EMBL" id="NPBS01000054">
    <property type="protein sequence ID" value="PAF25976.1"/>
    <property type="molecule type" value="Genomic_DNA"/>
</dbReference>
<evidence type="ECO:0000256" key="1">
    <source>
        <dbReference type="SAM" id="Coils"/>
    </source>
</evidence>
<dbReference type="GeneID" id="86927994"/>
<accession>A0A268S1X1</accession>
<reference evidence="2 3" key="1">
    <citation type="submission" date="2017-07" db="EMBL/GenBank/DDBJ databases">
        <title>Isolation and whole genome analysis of endospore-forming bacteria from heroin.</title>
        <authorList>
            <person name="Kalinowski J."/>
            <person name="Ahrens B."/>
            <person name="Al-Dilaimi A."/>
            <person name="Winkler A."/>
            <person name="Wibberg D."/>
            <person name="Schleenbecker U."/>
            <person name="Ruckert C."/>
            <person name="Wolfel R."/>
            <person name="Grass G."/>
        </authorList>
    </citation>
    <scope>NUCLEOTIDE SEQUENCE [LARGE SCALE GENOMIC DNA]</scope>
    <source>
        <strain evidence="2 3">7523-2</strain>
    </source>
</reference>
<sequence>MHERIVRLKSRNNELRARVGEAHGNIERLETARTTISEEKPNVQDNRETLTRKALDGDEWRGNRKEEHEGLRDDIKAKFDDAESHIEQLLEDIRAKKAQLQSSIDTMQNTITLNESLIREEREKARG</sequence>
<dbReference type="Pfam" id="PF16888">
    <property type="entry name" value="YwqH-like"/>
    <property type="match status" value="1"/>
</dbReference>
<dbReference type="AlphaFoldDB" id="A0A268S1X1"/>
<evidence type="ECO:0000313" key="2">
    <source>
        <dbReference type="EMBL" id="PAF25976.1"/>
    </source>
</evidence>
<proteinExistence type="predicted"/>
<dbReference type="Proteomes" id="UP000216133">
    <property type="component" value="Unassembled WGS sequence"/>
</dbReference>
<feature type="coiled-coil region" evidence="1">
    <location>
        <begin position="72"/>
        <end position="110"/>
    </location>
</feature>